<evidence type="ECO:0000313" key="1">
    <source>
        <dbReference type="EMBL" id="KAA2371302.1"/>
    </source>
</evidence>
<reference evidence="1 2" key="1">
    <citation type="journal article" date="2019" name="Nat. Med.">
        <title>A library of human gut bacterial isolates paired with longitudinal multiomics data enables mechanistic microbiome research.</title>
        <authorList>
            <person name="Poyet M."/>
            <person name="Groussin M."/>
            <person name="Gibbons S.M."/>
            <person name="Avila-Pacheco J."/>
            <person name="Jiang X."/>
            <person name="Kearney S.M."/>
            <person name="Perrotta A.R."/>
            <person name="Berdy B."/>
            <person name="Zhao S."/>
            <person name="Lieberman T.D."/>
            <person name="Swanson P.K."/>
            <person name="Smith M."/>
            <person name="Roesemann S."/>
            <person name="Alexander J.E."/>
            <person name="Rich S.A."/>
            <person name="Livny J."/>
            <person name="Vlamakis H."/>
            <person name="Clish C."/>
            <person name="Bullock K."/>
            <person name="Deik A."/>
            <person name="Scott J."/>
            <person name="Pierce K.A."/>
            <person name="Xavier R.J."/>
            <person name="Alm E.J."/>
        </authorList>
    </citation>
    <scope>NUCLEOTIDE SEQUENCE [LARGE SCALE GENOMIC DNA]</scope>
    <source>
        <strain evidence="1 2">BIOML-A2</strain>
    </source>
</reference>
<comment type="caution">
    <text evidence="1">The sequence shown here is derived from an EMBL/GenBank/DDBJ whole genome shotgun (WGS) entry which is preliminary data.</text>
</comment>
<evidence type="ECO:0008006" key="3">
    <source>
        <dbReference type="Google" id="ProtNLM"/>
    </source>
</evidence>
<evidence type="ECO:0000313" key="2">
    <source>
        <dbReference type="Proteomes" id="UP000323567"/>
    </source>
</evidence>
<dbReference type="Proteomes" id="UP000323567">
    <property type="component" value="Unassembled WGS sequence"/>
</dbReference>
<protein>
    <recommendedName>
        <fullName evidence="3">Lipoprotein</fullName>
    </recommendedName>
</protein>
<sequence length="313" mass="34792">MRKLILLLLSGMLSTACVDKDYDLGNIDTDNIAIGDEGSQFRIPLVKVLVSKDEIKNNGGNIEEIFREADIWFPSQLPDGKFVDLVKLQDKDDQTYVNTLLRTLREEMQASDAKLASVVDLVWDKYAAEFLLLLNLTAPDEQTFKTAFKTAYRNDASLRERLADEVSALARTYLTGSLGIDQLEYEVGHIDISSDIVDMLADNLDPEGMPNARNTLFLYGQITSGLPLSLLLDPSFSPTEITFQVGVGADKASNDIPQTQLFAEDLRQIVEGITIRIPVTLTEYYPGKGFSDDRYQIVISLSLLKNGGLKLDI</sequence>
<organism evidence="1 2">
    <name type="scientific">Alistipes shahii</name>
    <dbReference type="NCBI Taxonomy" id="328814"/>
    <lineage>
        <taxon>Bacteria</taxon>
        <taxon>Pseudomonadati</taxon>
        <taxon>Bacteroidota</taxon>
        <taxon>Bacteroidia</taxon>
        <taxon>Bacteroidales</taxon>
        <taxon>Rikenellaceae</taxon>
        <taxon>Alistipes</taxon>
    </lineage>
</organism>
<dbReference type="EMBL" id="VVXK01000004">
    <property type="protein sequence ID" value="KAA2371302.1"/>
    <property type="molecule type" value="Genomic_DNA"/>
</dbReference>
<accession>A0A5B3GDN4</accession>
<proteinExistence type="predicted"/>
<name>A0A5B3GDN4_9BACT</name>
<dbReference type="AlphaFoldDB" id="A0A5B3GDN4"/>
<gene>
    <name evidence="1" type="ORF">F2Y13_04855</name>
</gene>
<dbReference type="PROSITE" id="PS51257">
    <property type="entry name" value="PROKAR_LIPOPROTEIN"/>
    <property type="match status" value="1"/>
</dbReference>